<dbReference type="InterPro" id="IPR036236">
    <property type="entry name" value="Znf_C2H2_sf"/>
</dbReference>
<keyword evidence="3 5" id="KW-0863">Zinc-finger</keyword>
<dbReference type="Pfam" id="PF00096">
    <property type="entry name" value="zf-C2H2"/>
    <property type="match status" value="2"/>
</dbReference>
<keyword evidence="4" id="KW-0862">Zinc</keyword>
<sequence length="468" mass="52054">MSFATLQEHRKHIHEAHSREYHPCPDCSKVFSAPSLLERHMVTHVGGKPFSCDICNKAYQVSWGSKDLAWRAGDCCCLLLHEDVSPGHVHCVSSAGEKIAHRRQKRQVRGDRWAMIAEGCVLACPDPQESVSPKFLAAKNYRNKNTPMANGMLQWECVWEHIPTRQQKLERRPAVSSEMGTRGSAVFSSSGGNGAAWCWPLSCGKMCGSGWCLVSAEHSPALAVAFHAQLLAVIILVKQLWVVTTVWSLSLQQLSGLWYHNRTHHPDVFAAQNHRSSKFSSLQCSSCDKTFSSTAAYRKHVKAEHSDVKFHDCEMCKEQFPTLALLQVHVKCRHSGSRPFHCLYCSASFRFPGALQHHVTTEHFKQTESTFTCGLCGELFTSQGELEGHCSAEHPKVVFTEAQATTAQIVQVIQTSEQGAAEHIISFDEAQLPGAQVELCCCNIYIRSGDPRHSPAVSSSCFITQPRR</sequence>
<evidence type="ECO:0000313" key="7">
    <source>
        <dbReference type="Ensembl" id="ENSPSTP00000011261.1"/>
    </source>
</evidence>
<dbReference type="SUPFAM" id="SSF57667">
    <property type="entry name" value="beta-beta-alpha zinc fingers"/>
    <property type="match status" value="2"/>
</dbReference>
<feature type="domain" description="C2H2-type" evidence="6">
    <location>
        <begin position="311"/>
        <end position="339"/>
    </location>
</feature>
<dbReference type="PANTHER" id="PTHR24379:SF121">
    <property type="entry name" value="C2H2-TYPE DOMAIN-CONTAINING PROTEIN"/>
    <property type="match status" value="1"/>
</dbReference>
<dbReference type="GO" id="GO:0008270">
    <property type="term" value="F:zinc ion binding"/>
    <property type="evidence" value="ECO:0007669"/>
    <property type="project" value="UniProtKB-KW"/>
</dbReference>
<organism evidence="7 8">
    <name type="scientific">Pavo cristatus</name>
    <name type="common">Indian peafowl</name>
    <name type="synonym">Blue peafowl</name>
    <dbReference type="NCBI Taxonomy" id="9049"/>
    <lineage>
        <taxon>Eukaryota</taxon>
        <taxon>Metazoa</taxon>
        <taxon>Chordata</taxon>
        <taxon>Craniata</taxon>
        <taxon>Vertebrata</taxon>
        <taxon>Euteleostomi</taxon>
        <taxon>Archelosauria</taxon>
        <taxon>Archosauria</taxon>
        <taxon>Dinosauria</taxon>
        <taxon>Saurischia</taxon>
        <taxon>Theropoda</taxon>
        <taxon>Coelurosauria</taxon>
        <taxon>Aves</taxon>
        <taxon>Neognathae</taxon>
        <taxon>Galloanserae</taxon>
        <taxon>Galliformes</taxon>
        <taxon>Phasianidae</taxon>
        <taxon>Phasianinae</taxon>
        <taxon>Pavo</taxon>
    </lineage>
</organism>
<evidence type="ECO:0000259" key="6">
    <source>
        <dbReference type="PROSITE" id="PS50157"/>
    </source>
</evidence>
<dbReference type="SMART" id="SM00355">
    <property type="entry name" value="ZnF_C2H2"/>
    <property type="match status" value="5"/>
</dbReference>
<evidence type="ECO:0000313" key="8">
    <source>
        <dbReference type="Proteomes" id="UP000694428"/>
    </source>
</evidence>
<evidence type="ECO:0000256" key="3">
    <source>
        <dbReference type="ARBA" id="ARBA00022771"/>
    </source>
</evidence>
<dbReference type="PANTHER" id="PTHR24379">
    <property type="entry name" value="KRAB AND ZINC FINGER DOMAIN-CONTAINING"/>
    <property type="match status" value="1"/>
</dbReference>
<proteinExistence type="predicted"/>
<dbReference type="FunFam" id="3.30.160.60:FF:003097">
    <property type="entry name" value="Zinc finger and BTB domain-containing 40"/>
    <property type="match status" value="1"/>
</dbReference>
<dbReference type="FunFam" id="3.30.160.60:FF:000954">
    <property type="entry name" value="Zinc finger and BTB domain containing 40"/>
    <property type="match status" value="1"/>
</dbReference>
<evidence type="ECO:0000256" key="2">
    <source>
        <dbReference type="ARBA" id="ARBA00022737"/>
    </source>
</evidence>
<dbReference type="Gene3D" id="3.30.160.60">
    <property type="entry name" value="Classic Zinc Finger"/>
    <property type="match status" value="3"/>
</dbReference>
<accession>A0A8C9F719</accession>
<name>A0A8C9F719_PAVCR</name>
<evidence type="ECO:0000256" key="4">
    <source>
        <dbReference type="ARBA" id="ARBA00022833"/>
    </source>
</evidence>
<dbReference type="Proteomes" id="UP000694428">
    <property type="component" value="Unplaced"/>
</dbReference>
<feature type="domain" description="C2H2-type" evidence="6">
    <location>
        <begin position="22"/>
        <end position="49"/>
    </location>
</feature>
<evidence type="ECO:0000256" key="1">
    <source>
        <dbReference type="ARBA" id="ARBA00022723"/>
    </source>
</evidence>
<dbReference type="Ensembl" id="ENSPSTT00000011818.1">
    <property type="protein sequence ID" value="ENSPSTP00000011261.1"/>
    <property type="gene ID" value="ENSPSTG00000007923.1"/>
</dbReference>
<keyword evidence="1" id="KW-0479">Metal-binding</keyword>
<dbReference type="AlphaFoldDB" id="A0A8C9F719"/>
<dbReference type="FunFam" id="3.30.160.60:FF:001061">
    <property type="entry name" value="zinc finger and BTB domain-containing protein 40"/>
    <property type="match status" value="1"/>
</dbReference>
<feature type="domain" description="C2H2-type" evidence="6">
    <location>
        <begin position="282"/>
        <end position="310"/>
    </location>
</feature>
<keyword evidence="8" id="KW-1185">Reference proteome</keyword>
<evidence type="ECO:0000256" key="5">
    <source>
        <dbReference type="PROSITE-ProRule" id="PRU00042"/>
    </source>
</evidence>
<feature type="domain" description="C2H2-type" evidence="6">
    <location>
        <begin position="371"/>
        <end position="394"/>
    </location>
</feature>
<reference evidence="7" key="1">
    <citation type="submission" date="2025-08" db="UniProtKB">
        <authorList>
            <consortium name="Ensembl"/>
        </authorList>
    </citation>
    <scope>IDENTIFICATION</scope>
</reference>
<dbReference type="PROSITE" id="PS00028">
    <property type="entry name" value="ZINC_FINGER_C2H2_1"/>
    <property type="match status" value="5"/>
</dbReference>
<dbReference type="InterPro" id="IPR013087">
    <property type="entry name" value="Znf_C2H2_type"/>
</dbReference>
<keyword evidence="2" id="KW-0677">Repeat</keyword>
<dbReference type="PROSITE" id="PS50157">
    <property type="entry name" value="ZINC_FINGER_C2H2_2"/>
    <property type="match status" value="4"/>
</dbReference>
<protein>
    <recommendedName>
        <fullName evidence="6">C2H2-type domain-containing protein</fullName>
    </recommendedName>
</protein>
<reference evidence="7" key="2">
    <citation type="submission" date="2025-09" db="UniProtKB">
        <authorList>
            <consortium name="Ensembl"/>
        </authorList>
    </citation>
    <scope>IDENTIFICATION</scope>
</reference>